<dbReference type="EMBL" id="CH445330">
    <property type="protein sequence ID" value="EAT87954.1"/>
    <property type="molecule type" value="Genomic_DNA"/>
</dbReference>
<dbReference type="KEGG" id="pno:SNOG_04194"/>
<gene>
    <name evidence="2" type="ORF">SNOG_04194</name>
</gene>
<name>Q0UVM0_PHANO</name>
<feature type="compositionally biased region" description="Basic and acidic residues" evidence="1">
    <location>
        <begin position="1"/>
        <end position="16"/>
    </location>
</feature>
<organism evidence="2 3">
    <name type="scientific">Phaeosphaeria nodorum (strain SN15 / ATCC MYA-4574 / FGSC 10173)</name>
    <name type="common">Glume blotch fungus</name>
    <name type="synonym">Parastagonospora nodorum</name>
    <dbReference type="NCBI Taxonomy" id="321614"/>
    <lineage>
        <taxon>Eukaryota</taxon>
        <taxon>Fungi</taxon>
        <taxon>Dikarya</taxon>
        <taxon>Ascomycota</taxon>
        <taxon>Pezizomycotina</taxon>
        <taxon>Dothideomycetes</taxon>
        <taxon>Pleosporomycetidae</taxon>
        <taxon>Pleosporales</taxon>
        <taxon>Pleosporineae</taxon>
        <taxon>Phaeosphaeriaceae</taxon>
        <taxon>Parastagonospora</taxon>
    </lineage>
</organism>
<proteinExistence type="predicted"/>
<sequence>MEGNDKPQSDDKRDDQCSDGNKPFLTFRRASPKKQPVTSSIHLPYLFFAVANLTKRKDCSTSGTEDIDIAAIRRDVLTIEEMREAKRLHIEKIENGWERVCVRGSARWTRGDGLAIEARHKH</sequence>
<accession>Q0UVM0</accession>
<reference evidence="3" key="1">
    <citation type="journal article" date="2007" name="Plant Cell">
        <title>Dothideomycete-plant interactions illuminated by genome sequencing and EST analysis of the wheat pathogen Stagonospora nodorum.</title>
        <authorList>
            <person name="Hane J.K."/>
            <person name="Lowe R.G."/>
            <person name="Solomon P.S."/>
            <person name="Tan K.C."/>
            <person name="Schoch C.L."/>
            <person name="Spatafora J.W."/>
            <person name="Crous P.W."/>
            <person name="Kodira C."/>
            <person name="Birren B.W."/>
            <person name="Galagan J.E."/>
            <person name="Torriani S.F."/>
            <person name="McDonald B.A."/>
            <person name="Oliver R.P."/>
        </authorList>
    </citation>
    <scope>NUCLEOTIDE SEQUENCE [LARGE SCALE GENOMIC DNA]</scope>
    <source>
        <strain evidence="3">SN15 / ATCC MYA-4574 / FGSC 10173</strain>
    </source>
</reference>
<dbReference type="RefSeq" id="XP_001794618.1">
    <property type="nucleotide sequence ID" value="XM_001794566.1"/>
</dbReference>
<dbReference type="GeneID" id="5971486"/>
<evidence type="ECO:0000256" key="1">
    <source>
        <dbReference type="SAM" id="MobiDB-lite"/>
    </source>
</evidence>
<feature type="region of interest" description="Disordered" evidence="1">
    <location>
        <begin position="1"/>
        <end position="37"/>
    </location>
</feature>
<evidence type="ECO:0000313" key="2">
    <source>
        <dbReference type="EMBL" id="EAT87954.1"/>
    </source>
</evidence>
<dbReference type="HOGENOM" id="CLU_2027568_0_0_1"/>
<evidence type="ECO:0000313" key="3">
    <source>
        <dbReference type="Proteomes" id="UP000001055"/>
    </source>
</evidence>
<dbReference type="AlphaFoldDB" id="Q0UVM0"/>
<protein>
    <submittedName>
        <fullName evidence="2">Uncharacterized protein</fullName>
    </submittedName>
</protein>
<dbReference type="Proteomes" id="UP000001055">
    <property type="component" value="Unassembled WGS sequence"/>
</dbReference>
<dbReference type="InParanoid" id="Q0UVM0"/>